<evidence type="ECO:0000313" key="4">
    <source>
        <dbReference type="Proteomes" id="UP000198706"/>
    </source>
</evidence>
<gene>
    <name evidence="3" type="ORF">SAMN05216186_103132</name>
</gene>
<evidence type="ECO:0000313" key="3">
    <source>
        <dbReference type="EMBL" id="SDJ87758.1"/>
    </source>
</evidence>
<dbReference type="PANTHER" id="PTHR35561">
    <property type="entry name" value="RNA 2',3'-CYCLIC PHOSPHODIESTERASE"/>
    <property type="match status" value="1"/>
</dbReference>
<comment type="function">
    <text evidence="2">Hydrolyzes RNA 2',3'-cyclic phosphodiester to an RNA 2'-phosphomonoester.</text>
</comment>
<feature type="short sequence motif" description="HXTX 1" evidence="2">
    <location>
        <begin position="42"/>
        <end position="45"/>
    </location>
</feature>
<comment type="catalytic activity">
    <reaction evidence="2">
        <text>a 3'-end 2',3'-cyclophospho-ribonucleotide-RNA + H2O = a 3'-end 2'-phospho-ribonucleotide-RNA + H(+)</text>
        <dbReference type="Rhea" id="RHEA:11828"/>
        <dbReference type="Rhea" id="RHEA-COMP:10464"/>
        <dbReference type="Rhea" id="RHEA-COMP:17353"/>
        <dbReference type="ChEBI" id="CHEBI:15377"/>
        <dbReference type="ChEBI" id="CHEBI:15378"/>
        <dbReference type="ChEBI" id="CHEBI:83064"/>
        <dbReference type="ChEBI" id="CHEBI:173113"/>
        <dbReference type="EC" id="3.1.4.58"/>
    </reaction>
</comment>
<sequence length="176" mass="19589">MTTPSLRLFFALPCPLELARAIADWRDALELDGKPVAAANLHLTLAFLGSQPRGRVDELKSLASACATGAFALRLDRLGCWRNGLLHLDASHPPEALLQLERQLRQALLGAGFEPERRPFHAHLTLARRCTRMPAGVIPTFDWLADRFSLFVSENSPKGTHYRTLADWPLRVSDTI</sequence>
<dbReference type="SUPFAM" id="SSF55144">
    <property type="entry name" value="LigT-like"/>
    <property type="match status" value="1"/>
</dbReference>
<feature type="active site" description="Proton acceptor" evidence="2">
    <location>
        <position position="123"/>
    </location>
</feature>
<dbReference type="InterPro" id="IPR004175">
    <property type="entry name" value="RNA_CPDase"/>
</dbReference>
<accession>A0A1G8XAU1</accession>
<dbReference type="EMBL" id="FNFD01000003">
    <property type="protein sequence ID" value="SDJ87758.1"/>
    <property type="molecule type" value="Genomic_DNA"/>
</dbReference>
<proteinExistence type="inferred from homology"/>
<protein>
    <recommendedName>
        <fullName evidence="2">RNA 2',3'-cyclic phosphodiesterase</fullName>
        <shortName evidence="2">RNA 2',3'-CPDase</shortName>
        <ecNumber evidence="2">3.1.4.58</ecNumber>
    </recommendedName>
</protein>
<keyword evidence="3" id="KW-0436">Ligase</keyword>
<dbReference type="GO" id="GO:0016874">
    <property type="term" value="F:ligase activity"/>
    <property type="evidence" value="ECO:0007669"/>
    <property type="project" value="UniProtKB-KW"/>
</dbReference>
<keyword evidence="1 2" id="KW-0378">Hydrolase</keyword>
<dbReference type="InterPro" id="IPR009097">
    <property type="entry name" value="Cyclic_Pdiesterase"/>
</dbReference>
<dbReference type="NCBIfam" id="TIGR02258">
    <property type="entry name" value="2_5_ligase"/>
    <property type="match status" value="1"/>
</dbReference>
<dbReference type="GO" id="GO:0004113">
    <property type="term" value="F:2',3'-cyclic-nucleotide 3'-phosphodiesterase activity"/>
    <property type="evidence" value="ECO:0007669"/>
    <property type="project" value="InterPro"/>
</dbReference>
<dbReference type="Proteomes" id="UP000198706">
    <property type="component" value="Unassembled WGS sequence"/>
</dbReference>
<dbReference type="STRING" id="137658.SAMN05216186_103132"/>
<dbReference type="GO" id="GO:0008664">
    <property type="term" value="F:RNA 2',3'-cyclic 3'-phosphodiesterase activity"/>
    <property type="evidence" value="ECO:0007669"/>
    <property type="project" value="UniProtKB-EC"/>
</dbReference>
<evidence type="ECO:0000256" key="1">
    <source>
        <dbReference type="ARBA" id="ARBA00022801"/>
    </source>
</evidence>
<dbReference type="AlphaFoldDB" id="A0A1G8XAU1"/>
<evidence type="ECO:0000256" key="2">
    <source>
        <dbReference type="HAMAP-Rule" id="MF_01940"/>
    </source>
</evidence>
<reference evidence="3 4" key="1">
    <citation type="submission" date="2016-10" db="EMBL/GenBank/DDBJ databases">
        <authorList>
            <person name="de Groot N.N."/>
        </authorList>
    </citation>
    <scope>NUCLEOTIDE SEQUENCE [LARGE SCALE GENOMIC DNA]</scope>
    <source>
        <strain evidence="3 4">JCM 21544</strain>
    </source>
</reference>
<keyword evidence="4" id="KW-1185">Reference proteome</keyword>
<dbReference type="HAMAP" id="MF_01940">
    <property type="entry name" value="RNA_CPDase"/>
    <property type="match status" value="1"/>
</dbReference>
<feature type="short sequence motif" description="HXTX 2" evidence="2">
    <location>
        <begin position="123"/>
        <end position="126"/>
    </location>
</feature>
<feature type="active site" description="Proton donor" evidence="2">
    <location>
        <position position="42"/>
    </location>
</feature>
<name>A0A1G8XAU1_9PSED</name>
<dbReference type="OrthoDB" id="7061261at2"/>
<dbReference type="EC" id="3.1.4.58" evidence="2"/>
<organism evidence="3 4">
    <name type="scientific">Pseudomonas indica</name>
    <dbReference type="NCBI Taxonomy" id="137658"/>
    <lineage>
        <taxon>Bacteria</taxon>
        <taxon>Pseudomonadati</taxon>
        <taxon>Pseudomonadota</taxon>
        <taxon>Gammaproteobacteria</taxon>
        <taxon>Pseudomonadales</taxon>
        <taxon>Pseudomonadaceae</taxon>
        <taxon>Pseudomonas</taxon>
    </lineage>
</organism>
<comment type="similarity">
    <text evidence="2">Belongs to the 2H phosphoesterase superfamily. ThpR family.</text>
</comment>
<dbReference type="Pfam" id="PF13563">
    <property type="entry name" value="2_5_RNA_ligase2"/>
    <property type="match status" value="1"/>
</dbReference>
<dbReference type="Gene3D" id="3.90.1140.10">
    <property type="entry name" value="Cyclic phosphodiesterase"/>
    <property type="match status" value="1"/>
</dbReference>
<dbReference type="PANTHER" id="PTHR35561:SF1">
    <property type="entry name" value="RNA 2',3'-CYCLIC PHOSPHODIESTERASE"/>
    <property type="match status" value="1"/>
</dbReference>
<dbReference type="RefSeq" id="WP_084333758.1">
    <property type="nucleotide sequence ID" value="NZ_FNFD01000003.1"/>
</dbReference>